<dbReference type="AlphaFoldDB" id="A0A0G1HQI0"/>
<dbReference type="Proteomes" id="UP000034172">
    <property type="component" value="Unassembled WGS sequence"/>
</dbReference>
<name>A0A0G1HQI0_9BACT</name>
<comment type="caution">
    <text evidence="1">The sequence shown here is derived from an EMBL/GenBank/DDBJ whole genome shotgun (WGS) entry which is preliminary data.</text>
</comment>
<proteinExistence type="predicted"/>
<organism evidence="1 2">
    <name type="scientific">Candidatus Collierbacteria bacterium GW2011_GWC2_44_18</name>
    <dbReference type="NCBI Taxonomy" id="1618392"/>
    <lineage>
        <taxon>Bacteria</taxon>
        <taxon>Candidatus Collieribacteriota</taxon>
    </lineage>
</organism>
<protein>
    <submittedName>
        <fullName evidence="1">Uncharacterized protein</fullName>
    </submittedName>
</protein>
<evidence type="ECO:0000313" key="1">
    <source>
        <dbReference type="EMBL" id="KKT49175.1"/>
    </source>
</evidence>
<reference evidence="1 2" key="1">
    <citation type="journal article" date="2015" name="Nature">
        <title>rRNA introns, odd ribosomes, and small enigmatic genomes across a large radiation of phyla.</title>
        <authorList>
            <person name="Brown C.T."/>
            <person name="Hug L.A."/>
            <person name="Thomas B.C."/>
            <person name="Sharon I."/>
            <person name="Castelle C.J."/>
            <person name="Singh A."/>
            <person name="Wilkins M.J."/>
            <person name="Williams K.H."/>
            <person name="Banfield J.F."/>
        </authorList>
    </citation>
    <scope>NUCLEOTIDE SEQUENCE [LARGE SCALE GENOMIC DNA]</scope>
</reference>
<accession>A0A0G1HQI0</accession>
<dbReference type="STRING" id="1618392.UW41_C0010G0014"/>
<gene>
    <name evidence="1" type="ORF">UW41_C0010G0014</name>
</gene>
<evidence type="ECO:0000313" key="2">
    <source>
        <dbReference type="Proteomes" id="UP000034172"/>
    </source>
</evidence>
<dbReference type="EMBL" id="LCIE01000010">
    <property type="protein sequence ID" value="KKT49175.1"/>
    <property type="molecule type" value="Genomic_DNA"/>
</dbReference>
<sequence length="211" mass="24992">MEKISYSRPDLDNEQARYKHDVAKLEATEGYALLSKDQRAIIRNTLILQIRAERDMDPLHRNDPWYYDWHKRKGLRPRYKGSLEHVKHWYCHAAVAALETRDLSGTRPQNCKEDFFDGDYFQIDQEFELRKAVEFFGFPCIVHVSTELGNSRGETTKFHTFLALGHGPKDEIVVWEKQRIELPYRVVSLSQVYADYKHAHFWGFRKLRSTT</sequence>